<evidence type="ECO:0000313" key="2">
    <source>
        <dbReference type="Proteomes" id="UP001152087"/>
    </source>
</evidence>
<keyword evidence="2" id="KW-1185">Reference proteome</keyword>
<dbReference type="AlphaFoldDB" id="A0A9W8QSN3"/>
<accession>A0A9W8QSN3</accession>
<dbReference type="Proteomes" id="UP001152087">
    <property type="component" value="Unassembled WGS sequence"/>
</dbReference>
<proteinExistence type="predicted"/>
<name>A0A9W8QSN3_9HYPO</name>
<comment type="caution">
    <text evidence="1">The sequence shown here is derived from an EMBL/GenBank/DDBJ whole genome shotgun (WGS) entry which is preliminary data.</text>
</comment>
<evidence type="ECO:0000313" key="1">
    <source>
        <dbReference type="EMBL" id="KAJ4175638.1"/>
    </source>
</evidence>
<organism evidence="1 2">
    <name type="scientific">Fusarium falciforme</name>
    <dbReference type="NCBI Taxonomy" id="195108"/>
    <lineage>
        <taxon>Eukaryota</taxon>
        <taxon>Fungi</taxon>
        <taxon>Dikarya</taxon>
        <taxon>Ascomycota</taxon>
        <taxon>Pezizomycotina</taxon>
        <taxon>Sordariomycetes</taxon>
        <taxon>Hypocreomycetidae</taxon>
        <taxon>Hypocreales</taxon>
        <taxon>Nectriaceae</taxon>
        <taxon>Fusarium</taxon>
        <taxon>Fusarium solani species complex</taxon>
    </lineage>
</organism>
<dbReference type="EMBL" id="JAOQAV010000399">
    <property type="protein sequence ID" value="KAJ4175638.1"/>
    <property type="molecule type" value="Genomic_DNA"/>
</dbReference>
<gene>
    <name evidence="1" type="ORF">NW755_014828</name>
</gene>
<sequence>LLYNINGMLFNGPAPGLDLINPIPTVQLRRPIPYYHGGLSQHLPAEPVLEHDRKRCSQQYYRAAVPIRAARGTPSRPACSDDLNRIQSTPMAVARVTKSSMSATNGTTTMLVPVSRITAGSMNNMLFPAPHPFSRY</sequence>
<feature type="non-terminal residue" evidence="1">
    <location>
        <position position="1"/>
    </location>
</feature>
<reference evidence="1" key="1">
    <citation type="submission" date="2022-09" db="EMBL/GenBank/DDBJ databases">
        <title>Fusarium specimens isolated from Avocado Roots.</title>
        <authorList>
            <person name="Stajich J."/>
            <person name="Roper C."/>
            <person name="Heimlech-Rivalta G."/>
        </authorList>
    </citation>
    <scope>NUCLEOTIDE SEQUENCE</scope>
    <source>
        <strain evidence="1">A02</strain>
    </source>
</reference>
<protein>
    <submittedName>
        <fullName evidence="1">Uncharacterized protein</fullName>
    </submittedName>
</protein>